<evidence type="ECO:0000256" key="2">
    <source>
        <dbReference type="ARBA" id="ARBA00023002"/>
    </source>
</evidence>
<dbReference type="PRINTS" id="PR00080">
    <property type="entry name" value="SDRFAMILY"/>
</dbReference>
<keyword evidence="2" id="KW-0560">Oxidoreductase</keyword>
<dbReference type="PANTHER" id="PTHR43976">
    <property type="entry name" value="SHORT CHAIN DEHYDROGENASE"/>
    <property type="match status" value="1"/>
</dbReference>
<dbReference type="GO" id="GO:0016491">
    <property type="term" value="F:oxidoreductase activity"/>
    <property type="evidence" value="ECO:0007669"/>
    <property type="project" value="UniProtKB-KW"/>
</dbReference>
<dbReference type="PRINTS" id="PR00081">
    <property type="entry name" value="GDHRDH"/>
</dbReference>
<evidence type="ECO:0000313" key="5">
    <source>
        <dbReference type="EMBL" id="QOT81963.1"/>
    </source>
</evidence>
<dbReference type="GeneID" id="98406931"/>
<dbReference type="SMART" id="SM00822">
    <property type="entry name" value="PKS_KR"/>
    <property type="match status" value="1"/>
</dbReference>
<evidence type="ECO:0000313" key="6">
    <source>
        <dbReference type="Proteomes" id="UP000397656"/>
    </source>
</evidence>
<dbReference type="InterPro" id="IPR036291">
    <property type="entry name" value="NAD(P)-bd_dom_sf"/>
</dbReference>
<name>A0A643G2X9_9BURK</name>
<protein>
    <submittedName>
        <fullName evidence="5">SDR family oxidoreductase</fullName>
    </submittedName>
</protein>
<dbReference type="Pfam" id="PF00106">
    <property type="entry name" value="adh_short"/>
    <property type="match status" value="1"/>
</dbReference>
<dbReference type="InterPro" id="IPR002347">
    <property type="entry name" value="SDR_fam"/>
</dbReference>
<dbReference type="InterPro" id="IPR020904">
    <property type="entry name" value="Sc_DH/Rdtase_CS"/>
</dbReference>
<dbReference type="AlphaFoldDB" id="A0A643G2X9"/>
<geneLocation type="plasmid" evidence="5 6">
    <name>pRK1-2</name>
</geneLocation>
<dbReference type="PROSITE" id="PS00061">
    <property type="entry name" value="ADH_SHORT"/>
    <property type="match status" value="1"/>
</dbReference>
<keyword evidence="5" id="KW-0614">Plasmid</keyword>
<proteinExistence type="inferred from homology"/>
<accession>A0A643G2X9</accession>
<gene>
    <name evidence="5" type="ORF">F7R26_038850</name>
</gene>
<evidence type="ECO:0000256" key="3">
    <source>
        <dbReference type="RuleBase" id="RU000363"/>
    </source>
</evidence>
<dbReference type="Gene3D" id="3.40.50.720">
    <property type="entry name" value="NAD(P)-binding Rossmann-like Domain"/>
    <property type="match status" value="1"/>
</dbReference>
<evidence type="ECO:0000256" key="1">
    <source>
        <dbReference type="ARBA" id="ARBA00006484"/>
    </source>
</evidence>
<dbReference type="RefSeq" id="WP_150984828.1">
    <property type="nucleotide sequence ID" value="NZ_CP062806.1"/>
</dbReference>
<dbReference type="FunFam" id="3.40.50.720:FF:000084">
    <property type="entry name" value="Short-chain dehydrogenase reductase"/>
    <property type="match status" value="1"/>
</dbReference>
<dbReference type="Proteomes" id="UP000397656">
    <property type="component" value="Plasmid pRK1-2"/>
</dbReference>
<reference evidence="5 6" key="1">
    <citation type="submission" date="2020-10" db="EMBL/GenBank/DDBJ databases">
        <title>Complete genome sequence of Cupriavidus basilensis CCUG 49340T.</title>
        <authorList>
            <person name="Salva-Serra F."/>
            <person name="Donoso R.A."/>
            <person name="Cho K.H."/>
            <person name="Yoo J.A."/>
            <person name="Lee K."/>
            <person name="Yoon S.-H."/>
            <person name="Perez-Pantoja D."/>
            <person name="Moore E.R.B."/>
        </authorList>
    </citation>
    <scope>NUCLEOTIDE SEQUENCE [LARGE SCALE GENOMIC DNA]</scope>
    <source>
        <strain evidence="6">CCUG 49340</strain>
        <plasmid evidence="5 6">pRK1-2</plasmid>
    </source>
</reference>
<dbReference type="SUPFAM" id="SSF51735">
    <property type="entry name" value="NAD(P)-binding Rossmann-fold domains"/>
    <property type="match status" value="1"/>
</dbReference>
<evidence type="ECO:0000259" key="4">
    <source>
        <dbReference type="SMART" id="SM00822"/>
    </source>
</evidence>
<dbReference type="CDD" id="cd05374">
    <property type="entry name" value="17beta-HSD-like_SDR_c"/>
    <property type="match status" value="1"/>
</dbReference>
<dbReference type="PANTHER" id="PTHR43976:SF16">
    <property type="entry name" value="SHORT-CHAIN DEHYDROGENASE_REDUCTASE FAMILY PROTEIN"/>
    <property type="match status" value="1"/>
</dbReference>
<feature type="domain" description="Ketoreductase" evidence="4">
    <location>
        <begin position="14"/>
        <end position="193"/>
    </location>
</feature>
<comment type="similarity">
    <text evidence="1 3">Belongs to the short-chain dehydrogenases/reductases (SDR) family.</text>
</comment>
<sequence length="279" mass="30137">MTQHTIDPESQRRRVVLITGASGGLGKATVDQFESRGWSVAATARDPHNLNQWKGASNILGVHLDLSDHASIDNAVADVEERFGRIDVLVNNAGSGLAGSLEAMSLPALQKHFEANVVGTLAVTKAVLPGMRRRRAGAIVNVTSIAGRLGLPFMAPYVMAKFALEGMAESLRYELAPFGIKVRLVEPSGIRTNFGHAWISNAPYEHEIAALQQHMAHGMNKAMPPEKVARVVYRASVSTGPAFRFPTHDARALLLIKALLPDPIMQSLMRASLLKARPS</sequence>
<organism evidence="5 6">
    <name type="scientific">Cupriavidus basilensis</name>
    <dbReference type="NCBI Taxonomy" id="68895"/>
    <lineage>
        <taxon>Bacteria</taxon>
        <taxon>Pseudomonadati</taxon>
        <taxon>Pseudomonadota</taxon>
        <taxon>Betaproteobacteria</taxon>
        <taxon>Burkholderiales</taxon>
        <taxon>Burkholderiaceae</taxon>
        <taxon>Cupriavidus</taxon>
    </lineage>
</organism>
<dbReference type="EMBL" id="CP062806">
    <property type="protein sequence ID" value="QOT81963.1"/>
    <property type="molecule type" value="Genomic_DNA"/>
</dbReference>
<dbReference type="InterPro" id="IPR051911">
    <property type="entry name" value="SDR_oxidoreductase"/>
</dbReference>
<dbReference type="InterPro" id="IPR057326">
    <property type="entry name" value="KR_dom"/>
</dbReference>